<evidence type="ECO:0000259" key="5">
    <source>
        <dbReference type="PROSITE" id="PS50931"/>
    </source>
</evidence>
<dbReference type="FunFam" id="1.10.10.10:FF:000001">
    <property type="entry name" value="LysR family transcriptional regulator"/>
    <property type="match status" value="1"/>
</dbReference>
<reference evidence="6 7" key="1">
    <citation type="submission" date="2016-05" db="EMBL/GenBank/DDBJ databases">
        <title>Complete genome sequence of Pseudomonas antarctica PAMC 27494.</title>
        <authorList>
            <person name="Lee J."/>
        </authorList>
    </citation>
    <scope>NUCLEOTIDE SEQUENCE [LARGE SCALE GENOMIC DNA]</scope>
    <source>
        <strain evidence="6 7">PAMC 27494</strain>
    </source>
</reference>
<dbReference type="InterPro" id="IPR000847">
    <property type="entry name" value="LysR_HTH_N"/>
</dbReference>
<evidence type="ECO:0000256" key="3">
    <source>
        <dbReference type="ARBA" id="ARBA00023125"/>
    </source>
</evidence>
<keyword evidence="4" id="KW-0804">Transcription</keyword>
<dbReference type="Gene3D" id="1.10.10.10">
    <property type="entry name" value="Winged helix-like DNA-binding domain superfamily/Winged helix DNA-binding domain"/>
    <property type="match status" value="1"/>
</dbReference>
<dbReference type="SUPFAM" id="SSF53850">
    <property type="entry name" value="Periplasmic binding protein-like II"/>
    <property type="match status" value="1"/>
</dbReference>
<dbReference type="GO" id="GO:0003700">
    <property type="term" value="F:DNA-binding transcription factor activity"/>
    <property type="evidence" value="ECO:0007669"/>
    <property type="project" value="InterPro"/>
</dbReference>
<evidence type="ECO:0000313" key="7">
    <source>
        <dbReference type="Proteomes" id="UP000077829"/>
    </source>
</evidence>
<dbReference type="InterPro" id="IPR005119">
    <property type="entry name" value="LysR_subst-bd"/>
</dbReference>
<dbReference type="InterPro" id="IPR058163">
    <property type="entry name" value="LysR-type_TF_proteobact-type"/>
</dbReference>
<dbReference type="RefSeq" id="WP_064453346.1">
    <property type="nucleotide sequence ID" value="NZ_CP015600.1"/>
</dbReference>
<accession>A0A172Z5T5</accession>
<feature type="domain" description="HTH lysR-type" evidence="5">
    <location>
        <begin position="1"/>
        <end position="58"/>
    </location>
</feature>
<dbReference type="CDD" id="cd08422">
    <property type="entry name" value="PBP2_CrgA_like"/>
    <property type="match status" value="1"/>
</dbReference>
<comment type="similarity">
    <text evidence="1">Belongs to the LysR transcriptional regulatory family.</text>
</comment>
<dbReference type="Pfam" id="PF03466">
    <property type="entry name" value="LysR_substrate"/>
    <property type="match status" value="1"/>
</dbReference>
<protein>
    <submittedName>
        <fullName evidence="6">LysR family transcriptional regulator</fullName>
    </submittedName>
</protein>
<name>A0A172Z5T5_9PSED</name>
<evidence type="ECO:0000256" key="2">
    <source>
        <dbReference type="ARBA" id="ARBA00023015"/>
    </source>
</evidence>
<dbReference type="InterPro" id="IPR036390">
    <property type="entry name" value="WH_DNA-bd_sf"/>
</dbReference>
<dbReference type="SUPFAM" id="SSF46785">
    <property type="entry name" value="Winged helix' DNA-binding domain"/>
    <property type="match status" value="1"/>
</dbReference>
<sequence>MDTSHLALFVETAQKGSFAAAARSFDIDPSAVTRAVTTLEKSLGLRLLERTTRRVALTEAGKIYYEHARKLLQDLAHASDQARDVVGSPAGIVRVTASVTFGYRVLIPLLPALRESYPEIEVDLLLSDTLVDLVGEGVDIALRLRQPTDTSMIGTRLAKIRYHVCASPEYLNRHGRPIQPSELAVHNCLRCSVHGHLSPWKFRDASGRVQEVSVDGWLVVSNSLAMHRAALDHQGPALLADWIVKEDLAAGKLINLFPNIEATPTDFDNVLWLLYTSRVYVPKRVRAFIEFMKDKIGEYV</sequence>
<dbReference type="PANTHER" id="PTHR30537">
    <property type="entry name" value="HTH-TYPE TRANSCRIPTIONAL REGULATOR"/>
    <property type="match status" value="1"/>
</dbReference>
<gene>
    <name evidence="6" type="ORF">A7J50_3976</name>
</gene>
<dbReference type="Gene3D" id="3.40.190.290">
    <property type="match status" value="1"/>
</dbReference>
<dbReference type="PANTHER" id="PTHR30537:SF5">
    <property type="entry name" value="HTH-TYPE TRANSCRIPTIONAL ACTIVATOR TTDR-RELATED"/>
    <property type="match status" value="1"/>
</dbReference>
<dbReference type="Pfam" id="PF00126">
    <property type="entry name" value="HTH_1"/>
    <property type="match status" value="1"/>
</dbReference>
<dbReference type="Proteomes" id="UP000077829">
    <property type="component" value="Chromosome"/>
</dbReference>
<dbReference type="PROSITE" id="PS50931">
    <property type="entry name" value="HTH_LYSR"/>
    <property type="match status" value="1"/>
</dbReference>
<dbReference type="EMBL" id="CP015600">
    <property type="protein sequence ID" value="ANF87339.1"/>
    <property type="molecule type" value="Genomic_DNA"/>
</dbReference>
<evidence type="ECO:0000256" key="1">
    <source>
        <dbReference type="ARBA" id="ARBA00009437"/>
    </source>
</evidence>
<organism evidence="6 7">
    <name type="scientific">Pseudomonas antarctica</name>
    <dbReference type="NCBI Taxonomy" id="219572"/>
    <lineage>
        <taxon>Bacteria</taxon>
        <taxon>Pseudomonadati</taxon>
        <taxon>Pseudomonadota</taxon>
        <taxon>Gammaproteobacteria</taxon>
        <taxon>Pseudomonadales</taxon>
        <taxon>Pseudomonadaceae</taxon>
        <taxon>Pseudomonas</taxon>
    </lineage>
</organism>
<dbReference type="GO" id="GO:0003677">
    <property type="term" value="F:DNA binding"/>
    <property type="evidence" value="ECO:0007669"/>
    <property type="project" value="UniProtKB-KW"/>
</dbReference>
<keyword evidence="3" id="KW-0238">DNA-binding</keyword>
<dbReference type="PATRIC" id="fig|219572.3.peg.4090"/>
<evidence type="ECO:0000256" key="4">
    <source>
        <dbReference type="ARBA" id="ARBA00023163"/>
    </source>
</evidence>
<dbReference type="AlphaFoldDB" id="A0A172Z5T5"/>
<evidence type="ECO:0000313" key="6">
    <source>
        <dbReference type="EMBL" id="ANF87339.1"/>
    </source>
</evidence>
<dbReference type="STRING" id="219572.A7J50_3976"/>
<dbReference type="InterPro" id="IPR036388">
    <property type="entry name" value="WH-like_DNA-bd_sf"/>
</dbReference>
<keyword evidence="2" id="KW-0805">Transcription regulation</keyword>
<dbReference type="KEGG" id="panr:A7J50_3976"/>
<proteinExistence type="inferred from homology"/>